<reference evidence="1 2" key="2">
    <citation type="submission" date="2010-03" db="EMBL/GenBank/DDBJ databases">
        <authorList>
            <person name="Pajon A."/>
        </authorList>
    </citation>
    <scope>NUCLEOTIDE SEQUENCE [LARGE SCALE GENOMIC DNA]</scope>
    <source>
        <strain evidence="1 2">SL3/3</strain>
    </source>
</reference>
<accession>D4KCS1</accession>
<dbReference type="AlphaFoldDB" id="D4KCS1"/>
<evidence type="ECO:0000313" key="2">
    <source>
        <dbReference type="Proteomes" id="UP000007059"/>
    </source>
</evidence>
<evidence type="ECO:0000313" key="1">
    <source>
        <dbReference type="EMBL" id="CBL02634.1"/>
    </source>
</evidence>
<dbReference type="Proteomes" id="UP000007059">
    <property type="component" value="Chromosome"/>
</dbReference>
<dbReference type="HOGENOM" id="CLU_2600875_0_0_9"/>
<organism evidence="1 2">
    <name type="scientific">Faecalibacterium prausnitzii SL3/3</name>
    <dbReference type="NCBI Taxonomy" id="657322"/>
    <lineage>
        <taxon>Bacteria</taxon>
        <taxon>Bacillati</taxon>
        <taxon>Bacillota</taxon>
        <taxon>Clostridia</taxon>
        <taxon>Eubacteriales</taxon>
        <taxon>Oscillospiraceae</taxon>
        <taxon>Faecalibacterium</taxon>
    </lineage>
</organism>
<protein>
    <submittedName>
        <fullName evidence="1">Uncharacterized protein</fullName>
    </submittedName>
</protein>
<sequence length="79" mass="8295">MLGTCLHEFGHFFVGKLHFAGKDFLLDAGREIICDVDASCIVAGTKNGGTTDAVFLCDTVAGFLAGVVGIIVRPTTFLC</sequence>
<name>D4KCS1_9FIRM</name>
<dbReference type="EMBL" id="FP929046">
    <property type="protein sequence ID" value="CBL02634.1"/>
    <property type="molecule type" value="Genomic_DNA"/>
</dbReference>
<dbReference type="KEGG" id="fpa:FPR_24810"/>
<reference evidence="1 2" key="1">
    <citation type="submission" date="2010-03" db="EMBL/GenBank/DDBJ databases">
        <title>The genome sequence of Faecalibacterium prausnitzii SL3/3.</title>
        <authorList>
            <consortium name="metaHIT consortium -- http://www.metahit.eu/"/>
            <person name="Pajon A."/>
            <person name="Turner K."/>
            <person name="Parkhill J."/>
            <person name="Duncan S."/>
            <person name="Flint H."/>
        </authorList>
    </citation>
    <scope>NUCLEOTIDE SEQUENCE [LARGE SCALE GENOMIC DNA]</scope>
    <source>
        <strain evidence="1 2">SL3/3</strain>
    </source>
</reference>
<proteinExistence type="predicted"/>
<gene>
    <name evidence="1" type="ORF">FPR_24810</name>
</gene>